<sequence length="42" mass="4817">IIILDDMHQRQIIFQSVLPNELDPARFSKPIIDGIEQPLTSN</sequence>
<dbReference type="EMBL" id="CAJOBD010016242">
    <property type="protein sequence ID" value="CAF4214235.1"/>
    <property type="molecule type" value="Genomic_DNA"/>
</dbReference>
<proteinExistence type="predicted"/>
<dbReference type="AlphaFoldDB" id="A0A820CA24"/>
<organism evidence="1 2">
    <name type="scientific">Rotaria sordida</name>
    <dbReference type="NCBI Taxonomy" id="392033"/>
    <lineage>
        <taxon>Eukaryota</taxon>
        <taxon>Metazoa</taxon>
        <taxon>Spiralia</taxon>
        <taxon>Gnathifera</taxon>
        <taxon>Rotifera</taxon>
        <taxon>Eurotatoria</taxon>
        <taxon>Bdelloidea</taxon>
        <taxon>Philodinida</taxon>
        <taxon>Philodinidae</taxon>
        <taxon>Rotaria</taxon>
    </lineage>
</organism>
<protein>
    <submittedName>
        <fullName evidence="1">Uncharacterized protein</fullName>
    </submittedName>
</protein>
<evidence type="ECO:0000313" key="2">
    <source>
        <dbReference type="Proteomes" id="UP000663836"/>
    </source>
</evidence>
<name>A0A820CA24_9BILA</name>
<dbReference type="Proteomes" id="UP000663836">
    <property type="component" value="Unassembled WGS sequence"/>
</dbReference>
<feature type="non-terminal residue" evidence="1">
    <location>
        <position position="1"/>
    </location>
</feature>
<reference evidence="1" key="1">
    <citation type="submission" date="2021-02" db="EMBL/GenBank/DDBJ databases">
        <authorList>
            <person name="Nowell W R."/>
        </authorList>
    </citation>
    <scope>NUCLEOTIDE SEQUENCE</scope>
</reference>
<accession>A0A820CA24</accession>
<evidence type="ECO:0000313" key="1">
    <source>
        <dbReference type="EMBL" id="CAF4214235.1"/>
    </source>
</evidence>
<gene>
    <name evidence="1" type="ORF">JBS370_LOCUS37142</name>
</gene>
<comment type="caution">
    <text evidence="1">The sequence shown here is derived from an EMBL/GenBank/DDBJ whole genome shotgun (WGS) entry which is preliminary data.</text>
</comment>